<evidence type="ECO:0000256" key="1">
    <source>
        <dbReference type="ARBA" id="ARBA00008874"/>
    </source>
</evidence>
<dbReference type="PROSITE" id="PS50108">
    <property type="entry name" value="CRIB"/>
    <property type="match status" value="1"/>
</dbReference>
<evidence type="ECO:0000259" key="5">
    <source>
        <dbReference type="PROSITE" id="PS50011"/>
    </source>
</evidence>
<keyword evidence="2" id="KW-0547">Nucleotide-binding</keyword>
<dbReference type="GO" id="GO:0004672">
    <property type="term" value="F:protein kinase activity"/>
    <property type="evidence" value="ECO:0007669"/>
    <property type="project" value="InterPro"/>
</dbReference>
<dbReference type="PANTHER" id="PTHR45832:SF22">
    <property type="entry name" value="SERINE_THREONINE-PROTEIN KINASE SAMKA-RELATED"/>
    <property type="match status" value="1"/>
</dbReference>
<feature type="compositionally biased region" description="Basic and acidic residues" evidence="4">
    <location>
        <begin position="236"/>
        <end position="256"/>
    </location>
</feature>
<feature type="domain" description="CRIB" evidence="6">
    <location>
        <begin position="24"/>
        <end position="37"/>
    </location>
</feature>
<dbReference type="Pfam" id="PF00069">
    <property type="entry name" value="Pkinase"/>
    <property type="match status" value="1"/>
</dbReference>
<comment type="similarity">
    <text evidence="1">Belongs to the protein kinase superfamily. STE Ser/Thr protein kinase family. STE20 subfamily.</text>
</comment>
<evidence type="ECO:0000313" key="8">
    <source>
        <dbReference type="Proteomes" id="UP001140094"/>
    </source>
</evidence>
<dbReference type="PROSITE" id="PS00109">
    <property type="entry name" value="PROTEIN_KINASE_TYR"/>
    <property type="match status" value="1"/>
</dbReference>
<evidence type="ECO:0008006" key="9">
    <source>
        <dbReference type="Google" id="ProtNLM"/>
    </source>
</evidence>
<keyword evidence="3" id="KW-0067">ATP-binding</keyword>
<dbReference type="Proteomes" id="UP001140094">
    <property type="component" value="Unassembled WGS sequence"/>
</dbReference>
<keyword evidence="8" id="KW-1185">Reference proteome</keyword>
<feature type="domain" description="Protein kinase" evidence="5">
    <location>
        <begin position="405"/>
        <end position="546"/>
    </location>
</feature>
<reference evidence="7" key="1">
    <citation type="submission" date="2022-07" db="EMBL/GenBank/DDBJ databases">
        <title>Phylogenomic reconstructions and comparative analyses of Kickxellomycotina fungi.</title>
        <authorList>
            <person name="Reynolds N.K."/>
            <person name="Stajich J.E."/>
            <person name="Barry K."/>
            <person name="Grigoriev I.V."/>
            <person name="Crous P."/>
            <person name="Smith M.E."/>
        </authorList>
    </citation>
    <scope>NUCLEOTIDE SEQUENCE</scope>
    <source>
        <strain evidence="7">NRRL 1565</strain>
    </source>
</reference>
<feature type="region of interest" description="Disordered" evidence="4">
    <location>
        <begin position="136"/>
        <end position="164"/>
    </location>
</feature>
<accession>A0A9W8HVY5</accession>
<dbReference type="PROSITE" id="PS50011">
    <property type="entry name" value="PROTEIN_KINASE_DOM"/>
    <property type="match status" value="1"/>
</dbReference>
<dbReference type="InterPro" id="IPR051931">
    <property type="entry name" value="PAK3-like"/>
</dbReference>
<dbReference type="EMBL" id="JANBUO010002154">
    <property type="protein sequence ID" value="KAJ2795561.1"/>
    <property type="molecule type" value="Genomic_DNA"/>
</dbReference>
<feature type="compositionally biased region" description="Polar residues" evidence="4">
    <location>
        <begin position="71"/>
        <end position="80"/>
    </location>
</feature>
<dbReference type="InterPro" id="IPR008266">
    <property type="entry name" value="Tyr_kinase_AS"/>
</dbReference>
<evidence type="ECO:0000256" key="3">
    <source>
        <dbReference type="ARBA" id="ARBA00022840"/>
    </source>
</evidence>
<feature type="non-terminal residue" evidence="7">
    <location>
        <position position="546"/>
    </location>
</feature>
<evidence type="ECO:0000256" key="2">
    <source>
        <dbReference type="ARBA" id="ARBA00022741"/>
    </source>
</evidence>
<feature type="region of interest" description="Disordered" evidence="4">
    <location>
        <begin position="54"/>
        <end position="96"/>
    </location>
</feature>
<organism evidence="7 8">
    <name type="scientific">Coemansia guatemalensis</name>
    <dbReference type="NCBI Taxonomy" id="2761395"/>
    <lineage>
        <taxon>Eukaryota</taxon>
        <taxon>Fungi</taxon>
        <taxon>Fungi incertae sedis</taxon>
        <taxon>Zoopagomycota</taxon>
        <taxon>Kickxellomycotina</taxon>
        <taxon>Kickxellomycetes</taxon>
        <taxon>Kickxellales</taxon>
        <taxon>Kickxellaceae</taxon>
        <taxon>Coemansia</taxon>
    </lineage>
</organism>
<comment type="caution">
    <text evidence="7">The sequence shown here is derived from an EMBL/GenBank/DDBJ whole genome shotgun (WGS) entry which is preliminary data.</text>
</comment>
<dbReference type="InterPro" id="IPR000719">
    <property type="entry name" value="Prot_kinase_dom"/>
</dbReference>
<dbReference type="SMART" id="SM00220">
    <property type="entry name" value="S_TKc"/>
    <property type="match status" value="1"/>
</dbReference>
<gene>
    <name evidence="7" type="ORF">H4R20_005841</name>
</gene>
<protein>
    <recommendedName>
        <fullName evidence="9">Non-specific serine/threonine protein kinase</fullName>
    </recommendedName>
</protein>
<dbReference type="AlphaFoldDB" id="A0A9W8HVY5"/>
<dbReference type="InterPro" id="IPR000095">
    <property type="entry name" value="CRIB_dom"/>
</dbReference>
<proteinExistence type="inferred from homology"/>
<dbReference type="Gene3D" id="1.10.510.10">
    <property type="entry name" value="Transferase(Phosphotransferase) domain 1"/>
    <property type="match status" value="1"/>
</dbReference>
<name>A0A9W8HVY5_9FUNG</name>
<evidence type="ECO:0000256" key="4">
    <source>
        <dbReference type="SAM" id="MobiDB-lite"/>
    </source>
</evidence>
<feature type="compositionally biased region" description="Low complexity" evidence="4">
    <location>
        <begin position="350"/>
        <end position="359"/>
    </location>
</feature>
<dbReference type="InterPro" id="IPR011009">
    <property type="entry name" value="Kinase-like_dom_sf"/>
</dbReference>
<evidence type="ECO:0000259" key="6">
    <source>
        <dbReference type="PROSITE" id="PS50108"/>
    </source>
</evidence>
<dbReference type="SUPFAM" id="SSF56112">
    <property type="entry name" value="Protein kinase-like (PK-like)"/>
    <property type="match status" value="1"/>
</dbReference>
<dbReference type="PANTHER" id="PTHR45832">
    <property type="entry name" value="SERINE/THREONINE-PROTEIN KINASE SAMKA-RELATED-RELATED"/>
    <property type="match status" value="1"/>
</dbReference>
<dbReference type="GO" id="GO:0005524">
    <property type="term" value="F:ATP binding"/>
    <property type="evidence" value="ECO:0007669"/>
    <property type="project" value="UniProtKB-KW"/>
</dbReference>
<feature type="region of interest" description="Disordered" evidence="4">
    <location>
        <begin position="344"/>
        <end position="409"/>
    </location>
</feature>
<evidence type="ECO:0000313" key="7">
    <source>
        <dbReference type="EMBL" id="KAJ2795561.1"/>
    </source>
</evidence>
<sequence length="546" mass="59219">MVHSATPLFHGLLARAGIAKVKQISSPFNVQHDVHISVEDLDDIMHQVPETWKPYISPARSPGSEHRSSEANETSSQAPQTPIYEEMTSRRRRSTGEGEVMLTQMAHSRLGAPTANGPGLSGPSTPGWLPHIVPVSSPTNQSPPGLRGQRIVSGGSTGALDTTPARRVSRMSAADVMSASVPRASTPVSAPIRRSISGEDNDNAMAATHTYEAPDTPQSAAARIVSAAEPTADTWIDSRGENEGTDAVHREREADDRTEYSNGNNVEVRKSEGVPVASGAAHAKWIKRKSRAVSTLGTAMLAKHISKTAIPVPTLIHGSDKRHTLSPDATSVAARAKADAIARLESNAHTPSTMISSIPPTSPGYTMDGESDSKKAAAHGSSTRNGEPRATTSSGKSSKKRRENYGELEEYAEGESGNVFITTRKSTTGKRARGEHVAVKVVPKSAKTRYRKLRTELKILRRIRSHHVVRFYEYFSIDDSVWIVYEFMGRGSVTDLLAGYPEIRMPSITISYVMHEVLTALAYLHERHIIHCDVRSDNVLIDDKGQ</sequence>
<feature type="region of interest" description="Disordered" evidence="4">
    <location>
        <begin position="235"/>
        <end position="256"/>
    </location>
</feature>
<dbReference type="OrthoDB" id="248923at2759"/>